<dbReference type="PROSITE" id="PS00198">
    <property type="entry name" value="4FE4S_FER_1"/>
    <property type="match status" value="3"/>
</dbReference>
<dbReference type="PATRIC" id="fig|1365176.7.peg.1929"/>
<dbReference type="SUPFAM" id="SSF54862">
    <property type="entry name" value="4Fe-4S ferredoxins"/>
    <property type="match status" value="2"/>
</dbReference>
<dbReference type="Pfam" id="PF13237">
    <property type="entry name" value="Fer4_10"/>
    <property type="match status" value="1"/>
</dbReference>
<keyword evidence="7" id="KW-1185">Reference proteome</keyword>
<keyword evidence="3" id="KW-0408">Iron</keyword>
<feature type="domain" description="4Fe-4S ferredoxin-type" evidence="5">
    <location>
        <begin position="124"/>
        <end position="152"/>
    </location>
</feature>
<accession>S5ZA78</accession>
<dbReference type="HOGENOM" id="CLU_044170_0_0_2"/>
<dbReference type="eggNOG" id="arCOG02187">
    <property type="taxonomic scope" value="Archaea"/>
</dbReference>
<dbReference type="Proteomes" id="UP000015543">
    <property type="component" value="Chromosome"/>
</dbReference>
<proteinExistence type="predicted"/>
<keyword evidence="1" id="KW-0004">4Fe-4S</keyword>
<keyword evidence="2" id="KW-0479">Metal-binding</keyword>
<evidence type="ECO:0000256" key="3">
    <source>
        <dbReference type="ARBA" id="ARBA00023004"/>
    </source>
</evidence>
<evidence type="ECO:0000313" key="6">
    <source>
        <dbReference type="EMBL" id="AGT36280.1"/>
    </source>
</evidence>
<dbReference type="PANTHER" id="PTHR43687">
    <property type="entry name" value="ADENYLYLSULFATE REDUCTASE, BETA SUBUNIT"/>
    <property type="match status" value="1"/>
</dbReference>
<dbReference type="InterPro" id="IPR050572">
    <property type="entry name" value="Fe-S_Ferredoxin"/>
</dbReference>
<feature type="domain" description="4Fe-4S ferredoxin-type" evidence="5">
    <location>
        <begin position="349"/>
        <end position="378"/>
    </location>
</feature>
<reference evidence="6 7" key="1">
    <citation type="journal article" date="2013" name="Genome Announc.">
        <title>Complete Genomic Sequence of 'Thermofilum adornatus' Strain 1910bT, a Hyperthermophilic Anaerobic Organotrophic Crenarchaeon.</title>
        <authorList>
            <person name="Dominova I.N."/>
            <person name="Kublanov I.V."/>
            <person name="Podosokorskaya O.A."/>
            <person name="Derbikova K.S."/>
            <person name="Patrushev M.V."/>
            <person name="Toshchakov S.V."/>
        </authorList>
    </citation>
    <scope>NUCLEOTIDE SEQUENCE [LARGE SCALE GENOMIC DNA]</scope>
    <source>
        <strain evidence="7">1910b</strain>
    </source>
</reference>
<dbReference type="GO" id="GO:0046872">
    <property type="term" value="F:metal ion binding"/>
    <property type="evidence" value="ECO:0007669"/>
    <property type="project" value="UniProtKB-KW"/>
</dbReference>
<dbReference type="PROSITE" id="PS51379">
    <property type="entry name" value="4FE4S_FER_2"/>
    <property type="match status" value="4"/>
</dbReference>
<keyword evidence="4" id="KW-0411">Iron-sulfur</keyword>
<evidence type="ECO:0000256" key="1">
    <source>
        <dbReference type="ARBA" id="ARBA00022485"/>
    </source>
</evidence>
<gene>
    <name evidence="6" type="ORF">N186_09725</name>
</gene>
<dbReference type="GO" id="GO:0051539">
    <property type="term" value="F:4 iron, 4 sulfur cluster binding"/>
    <property type="evidence" value="ECO:0007669"/>
    <property type="project" value="UniProtKB-KW"/>
</dbReference>
<evidence type="ECO:0000256" key="2">
    <source>
        <dbReference type="ARBA" id="ARBA00022723"/>
    </source>
</evidence>
<evidence type="ECO:0000313" key="7">
    <source>
        <dbReference type="Proteomes" id="UP000015543"/>
    </source>
</evidence>
<evidence type="ECO:0000256" key="4">
    <source>
        <dbReference type="ARBA" id="ARBA00023014"/>
    </source>
</evidence>
<dbReference type="AlphaFoldDB" id="S5ZA78"/>
<organism evidence="6 7">
    <name type="scientific">Thermofilum adornatum</name>
    <dbReference type="NCBI Taxonomy" id="1365176"/>
    <lineage>
        <taxon>Archaea</taxon>
        <taxon>Thermoproteota</taxon>
        <taxon>Thermoprotei</taxon>
        <taxon>Thermofilales</taxon>
        <taxon>Thermofilaceae</taxon>
        <taxon>Thermofilum</taxon>
    </lineage>
</organism>
<dbReference type="PANTHER" id="PTHR43687:SF1">
    <property type="entry name" value="FERREDOXIN III"/>
    <property type="match status" value="1"/>
</dbReference>
<dbReference type="EMBL" id="CP006646">
    <property type="protein sequence ID" value="AGT36280.1"/>
    <property type="molecule type" value="Genomic_DNA"/>
</dbReference>
<feature type="domain" description="4Fe-4S ferredoxin-type" evidence="5">
    <location>
        <begin position="154"/>
        <end position="183"/>
    </location>
</feature>
<sequence length="458" mass="51124">MLKHVSFMTDIEVVNAQEPLPGDELARSADEHDGVIVVGRWASEWPRLLEYLRKAGARWHRVVYIDERDPDKAGIGADSLVEAYRAYLEALGTYVPVVVSDAGKIVSRRDLLRGGLGVFFVYTSIPDVLDEKCSSLGSCDLCLASCPYSALEGKPPKASERKCTECGLCTSYCPTGLLYTPTHSPEAVKRLLYELKKSGVEKLIVTCPLNRAGVYEKEELRGAILELPCIATLRIHEYLFARQLGFDVTFFCPSEKRDKCPKRRAVEDYLALISEAEEIIRPKPLGRPVYSNKITELAAPLAVDRDEWTPLARLELFRVKADENLCTLCGACVKACPSNSLTLTRDGNYRLLFNHSSCIGCNACVKICPEKALTIEKATNPSLLYSGKTIEIATSNVARCRKCGKEIGPEKMIIRLERKLAEKGVSKEQRESLWLCEECKREATMEEFKKEIEKSLGL</sequence>
<dbReference type="InterPro" id="IPR017896">
    <property type="entry name" value="4Fe4S_Fe-S-bd"/>
</dbReference>
<evidence type="ECO:0000259" key="5">
    <source>
        <dbReference type="PROSITE" id="PS51379"/>
    </source>
</evidence>
<dbReference type="Gene3D" id="3.30.70.20">
    <property type="match status" value="3"/>
</dbReference>
<dbReference type="KEGG" id="thb:N186_09725"/>
<protein>
    <recommendedName>
        <fullName evidence="5">4Fe-4S ferredoxin-type domain-containing protein</fullName>
    </recommendedName>
</protein>
<name>S5ZA78_9CREN</name>
<dbReference type="Pfam" id="PF00037">
    <property type="entry name" value="Fer4"/>
    <property type="match status" value="1"/>
</dbReference>
<dbReference type="InterPro" id="IPR017900">
    <property type="entry name" value="4Fe4S_Fe_S_CS"/>
</dbReference>
<feature type="domain" description="4Fe-4S ferredoxin-type" evidence="5">
    <location>
        <begin position="317"/>
        <end position="346"/>
    </location>
</feature>
<dbReference type="GO" id="GO:0016491">
    <property type="term" value="F:oxidoreductase activity"/>
    <property type="evidence" value="ECO:0007669"/>
    <property type="project" value="UniProtKB-ARBA"/>
</dbReference>